<protein>
    <recommendedName>
        <fullName evidence="2">Carboxypeptidase</fullName>
        <ecNumber evidence="2">3.4.16.-</ecNumber>
    </recommendedName>
</protein>
<dbReference type="AlphaFoldDB" id="A0A915MK92"/>
<sequence>MRNNSNDPLLFWLNGGPGCSSILGLLSEHGPYLASNDGRSLTKNPHPWNRMANVVYLEGPAGVGFSIAGSDRKWNDDTASQENYEAIKQFLLKFPQYRHNDLYITGESYAGNGYINISLEEDTRIRFNYAHGMLDEREWQQVALEDCRGNTDTCDLSNVDLPSGFGFGLNPYDIYQKCELSDDASEMRQLELFIANRRAAKFPPRSPEEAGEELQLSELVCENEYDMTGYLNQPKVREALHVESENRWHVPQKKGAEMQYLIESFIQNKEI</sequence>
<comment type="similarity">
    <text evidence="1 2">Belongs to the peptidase S10 family.</text>
</comment>
<accession>A0A915MK92</accession>
<dbReference type="GO" id="GO:0004185">
    <property type="term" value="F:serine-type carboxypeptidase activity"/>
    <property type="evidence" value="ECO:0007669"/>
    <property type="project" value="UniProtKB-UniRule"/>
</dbReference>
<dbReference type="Gene3D" id="3.40.50.1820">
    <property type="entry name" value="alpha/beta hydrolase"/>
    <property type="match status" value="2"/>
</dbReference>
<dbReference type="PANTHER" id="PTHR11802">
    <property type="entry name" value="SERINE PROTEASE FAMILY S10 SERINE CARBOXYPEPTIDASE"/>
    <property type="match status" value="1"/>
</dbReference>
<keyword evidence="2" id="KW-0378">Hydrolase</keyword>
<proteinExistence type="inferred from homology"/>
<keyword evidence="3" id="KW-1185">Reference proteome</keyword>
<evidence type="ECO:0000256" key="1">
    <source>
        <dbReference type="ARBA" id="ARBA00009431"/>
    </source>
</evidence>
<reference evidence="4" key="1">
    <citation type="submission" date="2022-11" db="UniProtKB">
        <authorList>
            <consortium name="WormBaseParasite"/>
        </authorList>
    </citation>
    <scope>IDENTIFICATION</scope>
</reference>
<dbReference type="InterPro" id="IPR001563">
    <property type="entry name" value="Peptidase_S10"/>
</dbReference>
<name>A0A915MK92_MELJA</name>
<dbReference type="Pfam" id="PF00450">
    <property type="entry name" value="Peptidase_S10"/>
    <property type="match status" value="1"/>
</dbReference>
<evidence type="ECO:0000313" key="3">
    <source>
        <dbReference type="Proteomes" id="UP000887561"/>
    </source>
</evidence>
<dbReference type="WBParaSite" id="scaffold3870_cov205.g7256">
    <property type="protein sequence ID" value="scaffold3870_cov205.g7256"/>
    <property type="gene ID" value="scaffold3870_cov205.g7256"/>
</dbReference>
<keyword evidence="2" id="KW-0121">Carboxypeptidase</keyword>
<evidence type="ECO:0000256" key="2">
    <source>
        <dbReference type="RuleBase" id="RU361156"/>
    </source>
</evidence>
<dbReference type="SUPFAM" id="SSF53474">
    <property type="entry name" value="alpha/beta-Hydrolases"/>
    <property type="match status" value="1"/>
</dbReference>
<organism evidence="3 4">
    <name type="scientific">Meloidogyne javanica</name>
    <name type="common">Root-knot nematode worm</name>
    <dbReference type="NCBI Taxonomy" id="6303"/>
    <lineage>
        <taxon>Eukaryota</taxon>
        <taxon>Metazoa</taxon>
        <taxon>Ecdysozoa</taxon>
        <taxon>Nematoda</taxon>
        <taxon>Chromadorea</taxon>
        <taxon>Rhabditida</taxon>
        <taxon>Tylenchina</taxon>
        <taxon>Tylenchomorpha</taxon>
        <taxon>Tylenchoidea</taxon>
        <taxon>Meloidogynidae</taxon>
        <taxon>Meloidogyninae</taxon>
        <taxon>Meloidogyne</taxon>
        <taxon>Meloidogyne incognita group</taxon>
    </lineage>
</organism>
<dbReference type="GO" id="GO:0006508">
    <property type="term" value="P:proteolysis"/>
    <property type="evidence" value="ECO:0007669"/>
    <property type="project" value="UniProtKB-KW"/>
</dbReference>
<dbReference type="PRINTS" id="PR00724">
    <property type="entry name" value="CRBOXYPTASEC"/>
</dbReference>
<dbReference type="EC" id="3.4.16.-" evidence="2"/>
<keyword evidence="2" id="KW-0645">Protease</keyword>
<dbReference type="PANTHER" id="PTHR11802:SF418">
    <property type="entry name" value="SERINE CARBOXYPEPTIDASE CTSA-1.1"/>
    <property type="match status" value="1"/>
</dbReference>
<dbReference type="InterPro" id="IPR018202">
    <property type="entry name" value="Ser_caboxypep_ser_AS"/>
</dbReference>
<dbReference type="Proteomes" id="UP000887561">
    <property type="component" value="Unplaced"/>
</dbReference>
<dbReference type="InterPro" id="IPR029058">
    <property type="entry name" value="AB_hydrolase_fold"/>
</dbReference>
<evidence type="ECO:0000313" key="4">
    <source>
        <dbReference type="WBParaSite" id="scaffold3870_cov205.g7256"/>
    </source>
</evidence>
<dbReference type="PROSITE" id="PS00131">
    <property type="entry name" value="CARBOXYPEPT_SER_SER"/>
    <property type="match status" value="1"/>
</dbReference>